<feature type="region of interest" description="Disordered" evidence="6">
    <location>
        <begin position="914"/>
        <end position="937"/>
    </location>
</feature>
<dbReference type="GO" id="GO:0070740">
    <property type="term" value="F:tubulin-glutamic acid ligase activity"/>
    <property type="evidence" value="ECO:0007669"/>
    <property type="project" value="TreeGrafter"/>
</dbReference>
<evidence type="ECO:0000256" key="4">
    <source>
        <dbReference type="ARBA" id="ARBA00022741"/>
    </source>
</evidence>
<accession>H3B726</accession>
<dbReference type="GeneID" id="102365402"/>
<dbReference type="GO" id="GO:0015631">
    <property type="term" value="F:tubulin binding"/>
    <property type="evidence" value="ECO:0007669"/>
    <property type="project" value="TreeGrafter"/>
</dbReference>
<dbReference type="Bgee" id="ENSLACG00000015588">
    <property type="expression patterns" value="Expressed in chordate pharynx"/>
</dbReference>
<dbReference type="GO" id="GO:0000226">
    <property type="term" value="P:microtubule cytoskeleton organization"/>
    <property type="evidence" value="ECO:0007669"/>
    <property type="project" value="TreeGrafter"/>
</dbReference>
<dbReference type="AlphaFoldDB" id="H3B726"/>
<dbReference type="OrthoDB" id="202825at2759"/>
<dbReference type="GO" id="GO:0036064">
    <property type="term" value="C:ciliary basal body"/>
    <property type="evidence" value="ECO:0007669"/>
    <property type="project" value="TreeGrafter"/>
</dbReference>
<dbReference type="Proteomes" id="UP000008672">
    <property type="component" value="Unassembled WGS sequence"/>
</dbReference>
<keyword evidence="3" id="KW-0493">Microtubule</keyword>
<name>H3B726_LATCH</name>
<keyword evidence="5" id="KW-0067">ATP-binding</keyword>
<feature type="region of interest" description="Disordered" evidence="6">
    <location>
        <begin position="407"/>
        <end position="434"/>
    </location>
</feature>
<dbReference type="Pfam" id="PF03133">
    <property type="entry name" value="TTL"/>
    <property type="match status" value="1"/>
</dbReference>
<feature type="compositionally biased region" description="Basic and acidic residues" evidence="6">
    <location>
        <begin position="926"/>
        <end position="937"/>
    </location>
</feature>
<dbReference type="EMBL" id="AFYH01068072">
    <property type="status" value="NOT_ANNOTATED_CDS"/>
    <property type="molecule type" value="Genomic_DNA"/>
</dbReference>
<comment type="similarity">
    <text evidence="1">Belongs to the tubulin--tyrosine ligase family.</text>
</comment>
<evidence type="ECO:0000256" key="1">
    <source>
        <dbReference type="ARBA" id="ARBA00006820"/>
    </source>
</evidence>
<reference evidence="7" key="3">
    <citation type="submission" date="2025-09" db="UniProtKB">
        <authorList>
            <consortium name="Ensembl"/>
        </authorList>
    </citation>
    <scope>IDENTIFICATION</scope>
</reference>
<organism evidence="7 8">
    <name type="scientific">Latimeria chalumnae</name>
    <name type="common">Coelacanth</name>
    <dbReference type="NCBI Taxonomy" id="7897"/>
    <lineage>
        <taxon>Eukaryota</taxon>
        <taxon>Metazoa</taxon>
        <taxon>Chordata</taxon>
        <taxon>Craniata</taxon>
        <taxon>Vertebrata</taxon>
        <taxon>Euteleostomi</taxon>
        <taxon>Coelacanthiformes</taxon>
        <taxon>Coelacanthidae</taxon>
        <taxon>Latimeria</taxon>
    </lineage>
</organism>
<feature type="compositionally biased region" description="Acidic residues" evidence="6">
    <location>
        <begin position="492"/>
        <end position="507"/>
    </location>
</feature>
<evidence type="ECO:0000256" key="5">
    <source>
        <dbReference type="ARBA" id="ARBA00022840"/>
    </source>
</evidence>
<keyword evidence="8" id="KW-1185">Reference proteome</keyword>
<reference evidence="7" key="2">
    <citation type="submission" date="2025-08" db="UniProtKB">
        <authorList>
            <consortium name="Ensembl"/>
        </authorList>
    </citation>
    <scope>IDENTIFICATION</scope>
</reference>
<dbReference type="Ensembl" id="ENSLACT00000017827.1">
    <property type="protein sequence ID" value="ENSLACP00000017697.1"/>
    <property type="gene ID" value="ENSLACG00000015588.1"/>
</dbReference>
<feature type="compositionally biased region" description="Low complexity" evidence="6">
    <location>
        <begin position="408"/>
        <end position="419"/>
    </location>
</feature>
<sequence length="1128" mass="125320">MDTAWTEECSTRVRNQSDQGPRGPKAQPGAARPVETRLRFPAELQPIPPQRFESSHVNGLLKPNRTHSGIGPERTYLLNNRLCNLAANVGLPAPHSQPFYHSLFSPLESTFLLQKPVNGQRSYQRLSLLSLRSRILGKRANSSPCTLSYTYPHPPKANSREASRELEVAIPASFMHPFSPTSAVGEPLNHIGSKMPTASGRSSSATYRPTLNKNSFMRPNSAKIPPHPMQDGKNATASLVSLSRYPGCGDSSNHEAVPSLAFGAIPATLTQPHVASAEISPLRSEEGSNRTGMGKVQRNLEIRLTEAVRKLAGSSALNGHRRTQLASLASGHESGLVMSSESQPVTSHQSHENKVHATVSNSSQGEVAILKSFPSGKSCLSPDADSNPLHSGNVAVCTRRIAGHPLFSSAGDPSSSAMSKAESQNPAARTPGVSAVTTQISAIHLDRGEPEEEKQEVGMESDAIEMEVDTGQAQQEECDEEEELPNGLDDSCSQDEEEDDGDSEDSAATDVSSAAALISRSFHGDSADLVEEEKVLKPALVPSLFPHLPPTIYFGTSDERVDLLPWKQRKLMKWKLSTITPKIVKRTVFRSHFQIARKNDWLGCWGHHMKSVGFKTLREFQKLNHFPGSFQIGRKDRLWRNLSKMQSRYGKREFNFFPQTFVLPQDIKVLKKVWEEGGGQQKWIVKPPASARGMGIQVIHKWSQLPRRRPLLVQRYLHKPFLISGSKFDLRVYVYVTSYEPLRIYMFTDGLVRFASCKYSSSMKSLSNKFMHLTNYSVNKKNSEYRANSDEKACQGHKWALKALWSYLSQKGVSTGAIWEKIKDMVIKTIIASEPYVNSLVKMYVRSPSSCHELFGFDIMLDENLKPWVLEVNISPSLHSNSPLDISIKGQMVRDVLNLAGFVLPHKEELTSASASNSTTSLSAGGREKSRGASELSAEDKLKRATYLSQKFPDQDFYAKVLDELTPEDIRVLAETENEFSRRGQFERVFPSPFSSRYLRFFENPRYLNILVNQWENRHYANREKGIEILRSLLQREANMETAQMCSTLSSHPGQKSEVHLNGLSKSNPTKFSKSLLHREMMGHSDEATKNLSTSPSKNLLPGIGHLAAMEPVSYQSVSSLSDVDGAV</sequence>
<keyword evidence="4" id="KW-0547">Nucleotide-binding</keyword>
<proteinExistence type="inferred from homology"/>
<dbReference type="PROSITE" id="PS51221">
    <property type="entry name" value="TTL"/>
    <property type="match status" value="1"/>
</dbReference>
<keyword evidence="2" id="KW-0436">Ligase</keyword>
<evidence type="ECO:0000256" key="3">
    <source>
        <dbReference type="ARBA" id="ARBA00022701"/>
    </source>
</evidence>
<dbReference type="InParanoid" id="H3B726"/>
<evidence type="ECO:0000313" key="8">
    <source>
        <dbReference type="Proteomes" id="UP000008672"/>
    </source>
</evidence>
<dbReference type="PANTHER" id="PTHR12241">
    <property type="entry name" value="TUBULIN POLYGLUTAMYLASE"/>
    <property type="match status" value="1"/>
</dbReference>
<protein>
    <submittedName>
        <fullName evidence="7">Tubulin tyrosine ligase like 4</fullName>
    </submittedName>
</protein>
<evidence type="ECO:0000313" key="7">
    <source>
        <dbReference type="Ensembl" id="ENSLACP00000017697.1"/>
    </source>
</evidence>
<dbReference type="GO" id="GO:0005524">
    <property type="term" value="F:ATP binding"/>
    <property type="evidence" value="ECO:0007669"/>
    <property type="project" value="UniProtKB-KW"/>
</dbReference>
<feature type="compositionally biased region" description="Low complexity" evidence="6">
    <location>
        <begin position="914"/>
        <end position="924"/>
    </location>
</feature>
<dbReference type="EMBL" id="AFYH01068071">
    <property type="status" value="NOT_ANNOTATED_CDS"/>
    <property type="molecule type" value="Genomic_DNA"/>
</dbReference>
<dbReference type="STRING" id="7897.ENSLACP00000017697"/>
<dbReference type="RefSeq" id="XP_005995847.1">
    <property type="nucleotide sequence ID" value="XM_005995785.3"/>
</dbReference>
<dbReference type="EMBL" id="AFYH01068073">
    <property type="status" value="NOT_ANNOTATED_CDS"/>
    <property type="molecule type" value="Genomic_DNA"/>
</dbReference>
<dbReference type="CTD" id="9654"/>
<reference evidence="8" key="1">
    <citation type="submission" date="2011-08" db="EMBL/GenBank/DDBJ databases">
        <title>The draft genome of Latimeria chalumnae.</title>
        <authorList>
            <person name="Di Palma F."/>
            <person name="Alfoldi J."/>
            <person name="Johnson J."/>
            <person name="Berlin A."/>
            <person name="Gnerre S."/>
            <person name="Jaffe D."/>
            <person name="MacCallum I."/>
            <person name="Young S."/>
            <person name="Walker B.J."/>
            <person name="Lander E."/>
            <person name="Lindblad-Toh K."/>
        </authorList>
    </citation>
    <scope>NUCLEOTIDE SEQUENCE [LARGE SCALE GENOMIC DNA]</scope>
    <source>
        <strain evidence="8">Wild caught</strain>
    </source>
</reference>
<dbReference type="KEGG" id="lcm:102365402"/>
<dbReference type="InterPro" id="IPR004344">
    <property type="entry name" value="TTL/TTLL_fam"/>
</dbReference>
<dbReference type="PANTHER" id="PTHR12241:SF162">
    <property type="entry name" value="TUBULIN MONOGLUTAMYLASE TTLL4"/>
    <property type="match status" value="1"/>
</dbReference>
<evidence type="ECO:0000256" key="6">
    <source>
        <dbReference type="SAM" id="MobiDB-lite"/>
    </source>
</evidence>
<gene>
    <name evidence="7" type="primary">TTLL4</name>
</gene>
<dbReference type="eggNOG" id="KOG2156">
    <property type="taxonomic scope" value="Eukaryota"/>
</dbReference>
<dbReference type="SUPFAM" id="SSF56059">
    <property type="entry name" value="Glutathione synthetase ATP-binding domain-like"/>
    <property type="match status" value="1"/>
</dbReference>
<feature type="region of interest" description="Disordered" evidence="6">
    <location>
        <begin position="467"/>
        <end position="512"/>
    </location>
</feature>
<dbReference type="Gene3D" id="3.30.470.20">
    <property type="entry name" value="ATP-grasp fold, B domain"/>
    <property type="match status" value="1"/>
</dbReference>
<dbReference type="GO" id="GO:0005874">
    <property type="term" value="C:microtubule"/>
    <property type="evidence" value="ECO:0007669"/>
    <property type="project" value="UniProtKB-KW"/>
</dbReference>
<feature type="region of interest" description="Disordered" evidence="6">
    <location>
        <begin position="1"/>
        <end position="33"/>
    </location>
</feature>
<dbReference type="GeneTree" id="ENSGT00940000157916"/>
<dbReference type="FunFam" id="3.30.470.20:FF:000009">
    <property type="entry name" value="tubulin polyglutamylase TTLL5 isoform X1"/>
    <property type="match status" value="1"/>
</dbReference>
<evidence type="ECO:0000256" key="2">
    <source>
        <dbReference type="ARBA" id="ARBA00022598"/>
    </source>
</evidence>
<feature type="region of interest" description="Disordered" evidence="6">
    <location>
        <begin position="1049"/>
        <end position="1068"/>
    </location>
</feature>
<dbReference type="FunCoup" id="H3B726">
    <property type="interactions" value="680"/>
</dbReference>